<proteinExistence type="inferred from homology"/>
<keyword evidence="4 6" id="KW-0732">Signal</keyword>
<name>A0ABW8UX81_9RHOB</name>
<dbReference type="Proteomes" id="UP001627408">
    <property type="component" value="Unassembled WGS sequence"/>
</dbReference>
<dbReference type="Gene3D" id="3.40.190.170">
    <property type="entry name" value="Bacterial extracellular solute-binding protein, family 7"/>
    <property type="match status" value="1"/>
</dbReference>
<dbReference type="Pfam" id="PF03480">
    <property type="entry name" value="DctP"/>
    <property type="match status" value="1"/>
</dbReference>
<accession>A0ABW8UX81</accession>
<evidence type="ECO:0000256" key="1">
    <source>
        <dbReference type="ARBA" id="ARBA00004418"/>
    </source>
</evidence>
<evidence type="ECO:0000313" key="8">
    <source>
        <dbReference type="Proteomes" id="UP001627408"/>
    </source>
</evidence>
<dbReference type="CDD" id="cd13603">
    <property type="entry name" value="PBP2_TRAP_Siap_TeaA_like"/>
    <property type="match status" value="1"/>
</dbReference>
<dbReference type="RefSeq" id="WP_407593515.1">
    <property type="nucleotide sequence ID" value="NZ_JBHDIY010000002.1"/>
</dbReference>
<dbReference type="InterPro" id="IPR004682">
    <property type="entry name" value="TRAP_DctP"/>
</dbReference>
<keyword evidence="5" id="KW-0574">Periplasm</keyword>
<dbReference type="InterPro" id="IPR018389">
    <property type="entry name" value="DctP_fam"/>
</dbReference>
<keyword evidence="8" id="KW-1185">Reference proteome</keyword>
<organism evidence="7 8">
    <name type="scientific">Tateyamaria armeniaca</name>
    <dbReference type="NCBI Taxonomy" id="2518930"/>
    <lineage>
        <taxon>Bacteria</taxon>
        <taxon>Pseudomonadati</taxon>
        <taxon>Pseudomonadota</taxon>
        <taxon>Alphaproteobacteria</taxon>
        <taxon>Rhodobacterales</taxon>
        <taxon>Roseobacteraceae</taxon>
        <taxon>Tateyamaria</taxon>
    </lineage>
</organism>
<feature type="signal peptide" evidence="6">
    <location>
        <begin position="1"/>
        <end position="23"/>
    </location>
</feature>
<evidence type="ECO:0000256" key="6">
    <source>
        <dbReference type="SAM" id="SignalP"/>
    </source>
</evidence>
<evidence type="ECO:0000256" key="4">
    <source>
        <dbReference type="ARBA" id="ARBA00022729"/>
    </source>
</evidence>
<feature type="chain" id="PRO_5045774206" evidence="6">
    <location>
        <begin position="24"/>
        <end position="330"/>
    </location>
</feature>
<dbReference type="PANTHER" id="PTHR33376">
    <property type="match status" value="1"/>
</dbReference>
<dbReference type="NCBIfam" id="NF037995">
    <property type="entry name" value="TRAP_S1"/>
    <property type="match status" value="1"/>
</dbReference>
<reference evidence="7 8" key="1">
    <citation type="submission" date="2024-08" db="EMBL/GenBank/DDBJ databases">
        <title>Tateyamaria sp. nov., isolated from marine algae.</title>
        <authorList>
            <person name="Choi B.J."/>
            <person name="Kim J.M."/>
            <person name="Lee J.K."/>
            <person name="Choi D.G."/>
            <person name="Bayburt H."/>
            <person name="Baek J.H."/>
            <person name="Han D.M."/>
            <person name="Jeon C.O."/>
        </authorList>
    </citation>
    <scope>NUCLEOTIDE SEQUENCE [LARGE SCALE GENOMIC DNA]</scope>
    <source>
        <strain evidence="7 8">KMU-156</strain>
    </source>
</reference>
<dbReference type="InterPro" id="IPR038404">
    <property type="entry name" value="TRAP_DctP_sf"/>
</dbReference>
<evidence type="ECO:0000313" key="7">
    <source>
        <dbReference type="EMBL" id="MFL4471666.1"/>
    </source>
</evidence>
<keyword evidence="3" id="KW-0813">Transport</keyword>
<dbReference type="NCBIfam" id="TIGR00787">
    <property type="entry name" value="dctP"/>
    <property type="match status" value="1"/>
</dbReference>
<comment type="caution">
    <text evidence="7">The sequence shown here is derived from an EMBL/GenBank/DDBJ whole genome shotgun (WGS) entry which is preliminary data.</text>
</comment>
<dbReference type="EMBL" id="JBHDIY010000002">
    <property type="protein sequence ID" value="MFL4471666.1"/>
    <property type="molecule type" value="Genomic_DNA"/>
</dbReference>
<evidence type="ECO:0000256" key="2">
    <source>
        <dbReference type="ARBA" id="ARBA00009023"/>
    </source>
</evidence>
<protein>
    <submittedName>
        <fullName evidence="7">TRAP transporter substrate-binding protein</fullName>
    </submittedName>
</protein>
<dbReference type="PANTHER" id="PTHR33376:SF4">
    <property type="entry name" value="SIALIC ACID-BINDING PERIPLASMIC PROTEIN SIAP"/>
    <property type="match status" value="1"/>
</dbReference>
<comment type="similarity">
    <text evidence="2">Belongs to the bacterial solute-binding protein 7 family.</text>
</comment>
<gene>
    <name evidence="7" type="ORF">ACERZ8_17955</name>
</gene>
<comment type="subcellular location">
    <subcellularLocation>
        <location evidence="1">Periplasm</location>
    </subcellularLocation>
</comment>
<sequence length="330" mass="36168">MNKANRTALAALLATAISAPAWAQDATMNLGWSTPLESDYGVFATKFKELVEEYTDGSVEVKLRCCGQIASEDDAFKAMQLGTVDGYFVSQNNVSPHWSLMDVFVLPYTFQSTEHQVAVAEGPVGAYIKEKLQADTGVHLLSFGGPSYRDFFNSERPIETMADMDGLKIRVPKNEVMLATFEAFGAEPVPLAWSETPTALQTGTIDGGDNGTNVIQEMKFYEFAPYLTVLDHFAGFAPMFASDRFMSGLSDDQRAAVERAATEAGQFHTEHMISQIESVRGWLSSEGGMSMTRPDRADFIAAAKTVQQRFAEERGADFVELLERISAAAE</sequence>
<evidence type="ECO:0000256" key="3">
    <source>
        <dbReference type="ARBA" id="ARBA00022448"/>
    </source>
</evidence>
<evidence type="ECO:0000256" key="5">
    <source>
        <dbReference type="ARBA" id="ARBA00022764"/>
    </source>
</evidence>